<keyword evidence="9" id="KW-0496">Mitochondrion</keyword>
<dbReference type="PANTHER" id="PTHR12868">
    <property type="entry name" value="NADH-UBIQUINONE OXIDOREDUCTASE B22 SUBUNIT"/>
    <property type="match status" value="1"/>
</dbReference>
<evidence type="ECO:0000256" key="12">
    <source>
        <dbReference type="ARBA" id="ARBA00032528"/>
    </source>
</evidence>
<evidence type="ECO:0000256" key="6">
    <source>
        <dbReference type="ARBA" id="ARBA00022792"/>
    </source>
</evidence>
<evidence type="ECO:0000256" key="8">
    <source>
        <dbReference type="ARBA" id="ARBA00022990"/>
    </source>
</evidence>
<keyword evidence="4" id="KW-0813">Transport</keyword>
<comment type="subcellular location">
    <subcellularLocation>
        <location evidence="1">Mitochondrion inner membrane</location>
        <topology evidence="1">Peripheral membrane protein</topology>
        <orientation evidence="1">Matrix side</orientation>
    </subcellularLocation>
</comment>
<dbReference type="PANTHER" id="PTHR12868:SF0">
    <property type="entry name" value="NADH DEHYDROGENASE [UBIQUINONE] 1 BETA SUBCOMPLEX SUBUNIT 9"/>
    <property type="match status" value="1"/>
</dbReference>
<protein>
    <recommendedName>
        <fullName evidence="3">NADH dehydrogenase [ubiquinone] 1 beta subcomplex subunit 9</fullName>
    </recommendedName>
    <alternativeName>
        <fullName evidence="11">Complex I-B22</fullName>
    </alternativeName>
    <alternativeName>
        <fullName evidence="12">NADH-ubiquinone oxidoreductase B22 subunit</fullName>
    </alternativeName>
</protein>
<organism evidence="13 14">
    <name type="scientific">Periplaneta americana</name>
    <name type="common">American cockroach</name>
    <name type="synonym">Blatta americana</name>
    <dbReference type="NCBI Taxonomy" id="6978"/>
    <lineage>
        <taxon>Eukaryota</taxon>
        <taxon>Metazoa</taxon>
        <taxon>Ecdysozoa</taxon>
        <taxon>Arthropoda</taxon>
        <taxon>Hexapoda</taxon>
        <taxon>Insecta</taxon>
        <taxon>Pterygota</taxon>
        <taxon>Neoptera</taxon>
        <taxon>Polyneoptera</taxon>
        <taxon>Dictyoptera</taxon>
        <taxon>Blattodea</taxon>
        <taxon>Blattoidea</taxon>
        <taxon>Blattidae</taxon>
        <taxon>Blattinae</taxon>
        <taxon>Periplaneta</taxon>
    </lineage>
</organism>
<keyword evidence="6" id="KW-0999">Mitochondrion inner membrane</keyword>
<keyword evidence="10" id="KW-0472">Membrane</keyword>
<reference evidence="13 14" key="1">
    <citation type="journal article" date="2022" name="Allergy">
        <title>Genome assembly and annotation of Periplaneta americana reveal a comprehensive cockroach allergen profile.</title>
        <authorList>
            <person name="Wang L."/>
            <person name="Xiong Q."/>
            <person name="Saelim N."/>
            <person name="Wang L."/>
            <person name="Nong W."/>
            <person name="Wan A.T."/>
            <person name="Shi M."/>
            <person name="Liu X."/>
            <person name="Cao Q."/>
            <person name="Hui J.H.L."/>
            <person name="Sookrung N."/>
            <person name="Leung T.F."/>
            <person name="Tungtrongchitr A."/>
            <person name="Tsui S.K.W."/>
        </authorList>
    </citation>
    <scope>NUCLEOTIDE SEQUENCE [LARGE SCALE GENOMIC DNA]</scope>
    <source>
        <strain evidence="13">PWHHKU_190912</strain>
    </source>
</reference>
<evidence type="ECO:0000256" key="11">
    <source>
        <dbReference type="ARBA" id="ARBA00030192"/>
    </source>
</evidence>
<dbReference type="InterPro" id="IPR045292">
    <property type="entry name" value="Complex1_LYR_NDUFB9_LYRM3"/>
</dbReference>
<evidence type="ECO:0000256" key="4">
    <source>
        <dbReference type="ARBA" id="ARBA00022448"/>
    </source>
</evidence>
<dbReference type="EMBL" id="JAJSOF020000005">
    <property type="protein sequence ID" value="KAJ4447077.1"/>
    <property type="molecule type" value="Genomic_DNA"/>
</dbReference>
<evidence type="ECO:0000256" key="1">
    <source>
        <dbReference type="ARBA" id="ARBA00004443"/>
    </source>
</evidence>
<evidence type="ECO:0000256" key="2">
    <source>
        <dbReference type="ARBA" id="ARBA00009508"/>
    </source>
</evidence>
<gene>
    <name evidence="13" type="ORF">ANN_09066</name>
</gene>
<keyword evidence="8" id="KW-0007">Acetylation</keyword>
<proteinExistence type="inferred from homology"/>
<evidence type="ECO:0000256" key="7">
    <source>
        <dbReference type="ARBA" id="ARBA00022982"/>
    </source>
</evidence>
<evidence type="ECO:0000256" key="10">
    <source>
        <dbReference type="ARBA" id="ARBA00023136"/>
    </source>
</evidence>
<accession>A0ABQ8TMX2</accession>
<sequence length="250" mass="29992">MADCQAEDDITGEWRKLHNAELHALYPSPDIIRNIKSRCLRWAGHVACMGESRNAFRVLVGRPEGKRSLGRPRRRWEDNIKMDLREVGYDVPHSPGGKAYGREVVPPDWVLDYWHPLEKAQYPEYFARREKRKEEFVKIEVYRYEAVLLRQRFEEKRNVKDMIEAKQLLEKGESELFNLQHYQPKKFPKSPGGTAYLREVVPPDWVLDYWHPLEKAQYPEYFARRELRKKQFIEMWEKKYGKPPKEEAHH</sequence>
<evidence type="ECO:0000313" key="14">
    <source>
        <dbReference type="Proteomes" id="UP001148838"/>
    </source>
</evidence>
<comment type="similarity">
    <text evidence="2">Belongs to the complex I LYR family.</text>
</comment>
<evidence type="ECO:0000313" key="13">
    <source>
        <dbReference type="EMBL" id="KAJ4447077.1"/>
    </source>
</evidence>
<comment type="caution">
    <text evidence="13">The sequence shown here is derived from an EMBL/GenBank/DDBJ whole genome shotgun (WGS) entry which is preliminary data.</text>
</comment>
<dbReference type="InterPro" id="IPR033034">
    <property type="entry name" value="NDUFB9"/>
</dbReference>
<keyword evidence="5" id="KW-0679">Respiratory chain</keyword>
<evidence type="ECO:0000256" key="9">
    <source>
        <dbReference type="ARBA" id="ARBA00023128"/>
    </source>
</evidence>
<dbReference type="Proteomes" id="UP001148838">
    <property type="component" value="Unassembled WGS sequence"/>
</dbReference>
<name>A0ABQ8TMX2_PERAM</name>
<dbReference type="CDD" id="cd20263">
    <property type="entry name" value="Complex1_LYR_NDUFB9_LYRM3"/>
    <property type="match status" value="1"/>
</dbReference>
<evidence type="ECO:0000256" key="5">
    <source>
        <dbReference type="ARBA" id="ARBA00022660"/>
    </source>
</evidence>
<keyword evidence="7" id="KW-0249">Electron transport</keyword>
<keyword evidence="14" id="KW-1185">Reference proteome</keyword>
<evidence type="ECO:0000256" key="3">
    <source>
        <dbReference type="ARBA" id="ARBA00018684"/>
    </source>
</evidence>